<dbReference type="HOGENOM" id="CLU_039329_5_0_1"/>
<dbReference type="STRING" id="1182543.W9VH98"/>
<evidence type="ECO:0000256" key="1">
    <source>
        <dbReference type="ARBA" id="ARBA00022793"/>
    </source>
</evidence>
<dbReference type="GO" id="GO:0016787">
    <property type="term" value="F:hydrolase activity"/>
    <property type="evidence" value="ECO:0007669"/>
    <property type="project" value="InterPro"/>
</dbReference>
<evidence type="ECO:0000256" key="2">
    <source>
        <dbReference type="ARBA" id="ARBA00023239"/>
    </source>
</evidence>
<gene>
    <name evidence="6" type="ORF">A1O5_12914</name>
</gene>
<dbReference type="RefSeq" id="XP_007751673.1">
    <property type="nucleotide sequence ID" value="XM_007753483.1"/>
</dbReference>
<dbReference type="PANTHER" id="PTHR21240">
    <property type="entry name" value="2-AMINO-3-CARBOXYLMUCONATE-6-SEMIALDEHYDE DECARBOXYLASE"/>
    <property type="match status" value="1"/>
</dbReference>
<organism evidence="6 7">
    <name type="scientific">Cladophialophora psammophila CBS 110553</name>
    <dbReference type="NCBI Taxonomy" id="1182543"/>
    <lineage>
        <taxon>Eukaryota</taxon>
        <taxon>Fungi</taxon>
        <taxon>Dikarya</taxon>
        <taxon>Ascomycota</taxon>
        <taxon>Pezizomycotina</taxon>
        <taxon>Eurotiomycetes</taxon>
        <taxon>Chaetothyriomycetidae</taxon>
        <taxon>Chaetothyriales</taxon>
        <taxon>Herpotrichiellaceae</taxon>
        <taxon>Cladophialophora</taxon>
    </lineage>
</organism>
<keyword evidence="1 3" id="KW-0210">Decarboxylase</keyword>
<dbReference type="InterPro" id="IPR006680">
    <property type="entry name" value="Amidohydro-rel"/>
</dbReference>
<dbReference type="GeneID" id="19197600"/>
<comment type="similarity">
    <text evidence="3">Belongs to the metallo-dependent hydrolases superfamily.</text>
</comment>
<feature type="region of interest" description="Disordered" evidence="4">
    <location>
        <begin position="1"/>
        <end position="23"/>
    </location>
</feature>
<sequence length="358" mass="40530">MATNASTLTIEGRPPSSFKPTHEERKRAGLITFEEHAITPFSVPSTSVTFETFNPDFLGGLKQRLQDIELRVKIMDANNIAAQIISLNQPTAQAFVKLDDCVEFCRKANEFVFQNYCAKYPKRFFAFATLPTQDGTAAAAELERCVKEYGFVGAMINGYTVTEDPTKGLYLDDPQYDTLWEVSGRLGKPIFIHPRIPLQSNLNVLKDIPILHGAPYGFGRETVEHLLRIMYAGVFDRFPKLKICLGHSGEGLSWILPRTDTTFRMYTKAAQGPKKKSFLYYFQNNIICNTSGMPRTSALLNLLSETKVENVTFSVDYPYESIAEMRAWFESVPISDETWKDIGFRNAIRIFNLPLDIN</sequence>
<dbReference type="eggNOG" id="KOG4245">
    <property type="taxonomic scope" value="Eukaryota"/>
</dbReference>
<dbReference type="SUPFAM" id="SSF51556">
    <property type="entry name" value="Metallo-dependent hydrolases"/>
    <property type="match status" value="1"/>
</dbReference>
<evidence type="ECO:0000313" key="7">
    <source>
        <dbReference type="Proteomes" id="UP000019471"/>
    </source>
</evidence>
<dbReference type="Pfam" id="PF04909">
    <property type="entry name" value="Amidohydro_2"/>
    <property type="match status" value="1"/>
</dbReference>
<dbReference type="AlphaFoldDB" id="W9VH98"/>
<keyword evidence="7" id="KW-1185">Reference proteome</keyword>
<accession>W9VH98</accession>
<protein>
    <recommendedName>
        <fullName evidence="5">Amidohydrolase-related domain-containing protein</fullName>
    </recommendedName>
</protein>
<dbReference type="OrthoDB" id="432010at2759"/>
<dbReference type="InterPro" id="IPR032465">
    <property type="entry name" value="ACMSD"/>
</dbReference>
<evidence type="ECO:0000259" key="5">
    <source>
        <dbReference type="Pfam" id="PF04909"/>
    </source>
</evidence>
<evidence type="ECO:0000313" key="6">
    <source>
        <dbReference type="EMBL" id="EXJ54848.1"/>
    </source>
</evidence>
<feature type="domain" description="Amidohydrolase-related" evidence="5">
    <location>
        <begin position="103"/>
        <end position="353"/>
    </location>
</feature>
<dbReference type="EMBL" id="AMGX01000039">
    <property type="protein sequence ID" value="EXJ54848.1"/>
    <property type="molecule type" value="Genomic_DNA"/>
</dbReference>
<dbReference type="GO" id="GO:0019748">
    <property type="term" value="P:secondary metabolic process"/>
    <property type="evidence" value="ECO:0007669"/>
    <property type="project" value="TreeGrafter"/>
</dbReference>
<dbReference type="GO" id="GO:0005829">
    <property type="term" value="C:cytosol"/>
    <property type="evidence" value="ECO:0007669"/>
    <property type="project" value="TreeGrafter"/>
</dbReference>
<reference evidence="6 7" key="1">
    <citation type="submission" date="2013-03" db="EMBL/GenBank/DDBJ databases">
        <title>The Genome Sequence of Cladophialophora psammophila CBS 110553.</title>
        <authorList>
            <consortium name="The Broad Institute Genomics Platform"/>
            <person name="Cuomo C."/>
            <person name="de Hoog S."/>
            <person name="Gorbushina A."/>
            <person name="Walker B."/>
            <person name="Young S.K."/>
            <person name="Zeng Q."/>
            <person name="Gargeya S."/>
            <person name="Fitzgerald M."/>
            <person name="Haas B."/>
            <person name="Abouelleil A."/>
            <person name="Allen A.W."/>
            <person name="Alvarado L."/>
            <person name="Arachchi H.M."/>
            <person name="Berlin A.M."/>
            <person name="Chapman S.B."/>
            <person name="Gainer-Dewar J."/>
            <person name="Goldberg J."/>
            <person name="Griggs A."/>
            <person name="Gujja S."/>
            <person name="Hansen M."/>
            <person name="Howarth C."/>
            <person name="Imamovic A."/>
            <person name="Ireland A."/>
            <person name="Larimer J."/>
            <person name="McCowan C."/>
            <person name="Murphy C."/>
            <person name="Pearson M."/>
            <person name="Poon T.W."/>
            <person name="Priest M."/>
            <person name="Roberts A."/>
            <person name="Saif S."/>
            <person name="Shea T."/>
            <person name="Sisk P."/>
            <person name="Sykes S."/>
            <person name="Wortman J."/>
            <person name="Nusbaum C."/>
            <person name="Birren B."/>
        </authorList>
    </citation>
    <scope>NUCLEOTIDE SEQUENCE [LARGE SCALE GENOMIC DNA]</scope>
    <source>
        <strain evidence="6 7">CBS 110553</strain>
    </source>
</reference>
<evidence type="ECO:0000256" key="4">
    <source>
        <dbReference type="SAM" id="MobiDB-lite"/>
    </source>
</evidence>
<dbReference type="Gene3D" id="3.20.20.140">
    <property type="entry name" value="Metal-dependent hydrolases"/>
    <property type="match status" value="1"/>
</dbReference>
<dbReference type="GO" id="GO:0016831">
    <property type="term" value="F:carboxy-lyase activity"/>
    <property type="evidence" value="ECO:0007669"/>
    <property type="project" value="UniProtKB-KW"/>
</dbReference>
<keyword evidence="2 3" id="KW-0456">Lyase</keyword>
<evidence type="ECO:0000256" key="3">
    <source>
        <dbReference type="RuleBase" id="RU366045"/>
    </source>
</evidence>
<dbReference type="Proteomes" id="UP000019471">
    <property type="component" value="Unassembled WGS sequence"/>
</dbReference>
<comment type="caution">
    <text evidence="6">The sequence shown here is derived from an EMBL/GenBank/DDBJ whole genome shotgun (WGS) entry which is preliminary data.</text>
</comment>
<name>W9VH98_9EURO</name>
<dbReference type="PANTHER" id="PTHR21240:SF30">
    <property type="entry name" value="AMIDOHYDROLASE-RELATED DOMAIN-CONTAINING PROTEIN-RELATED"/>
    <property type="match status" value="1"/>
</dbReference>
<dbReference type="InterPro" id="IPR032466">
    <property type="entry name" value="Metal_Hydrolase"/>
</dbReference>
<proteinExistence type="inferred from homology"/>